<keyword evidence="3" id="KW-1185">Reference proteome</keyword>
<dbReference type="Gene3D" id="2.40.10.10">
    <property type="entry name" value="Trypsin-like serine proteases"/>
    <property type="match status" value="1"/>
</dbReference>
<dbReference type="InterPro" id="IPR001254">
    <property type="entry name" value="Trypsin_dom"/>
</dbReference>
<dbReference type="Proteomes" id="UP000821853">
    <property type="component" value="Chromosome 2"/>
</dbReference>
<protein>
    <recommendedName>
        <fullName evidence="1">Peptidase S1 domain-containing protein</fullName>
    </recommendedName>
</protein>
<dbReference type="PANTHER" id="PTHR24258:SF140">
    <property type="entry name" value="BCDNA.GH08420-RELATED"/>
    <property type="match status" value="1"/>
</dbReference>
<evidence type="ECO:0000259" key="1">
    <source>
        <dbReference type="PROSITE" id="PS50240"/>
    </source>
</evidence>
<organism evidence="2 3">
    <name type="scientific">Haemaphysalis longicornis</name>
    <name type="common">Bush tick</name>
    <dbReference type="NCBI Taxonomy" id="44386"/>
    <lineage>
        <taxon>Eukaryota</taxon>
        <taxon>Metazoa</taxon>
        <taxon>Ecdysozoa</taxon>
        <taxon>Arthropoda</taxon>
        <taxon>Chelicerata</taxon>
        <taxon>Arachnida</taxon>
        <taxon>Acari</taxon>
        <taxon>Parasitiformes</taxon>
        <taxon>Ixodida</taxon>
        <taxon>Ixodoidea</taxon>
        <taxon>Ixodidae</taxon>
        <taxon>Haemaphysalinae</taxon>
        <taxon>Haemaphysalis</taxon>
    </lineage>
</organism>
<dbReference type="InterPro" id="IPR009003">
    <property type="entry name" value="Peptidase_S1_PA"/>
</dbReference>
<dbReference type="GO" id="GO:0006508">
    <property type="term" value="P:proteolysis"/>
    <property type="evidence" value="ECO:0007669"/>
    <property type="project" value="InterPro"/>
</dbReference>
<dbReference type="OrthoDB" id="6437225at2759"/>
<dbReference type="OMA" id="TWIQLEM"/>
<sequence length="73" mass="7747">MQLISELTHALLYLATGDGDGGGPMVCLVDGFYELTGLVSWGFGCGRPDVPGVYVKVSAFIGWINQIISVNNL</sequence>
<dbReference type="EMBL" id="JABSTR010000004">
    <property type="protein sequence ID" value="KAH9368976.1"/>
    <property type="molecule type" value="Genomic_DNA"/>
</dbReference>
<dbReference type="PROSITE" id="PS50240">
    <property type="entry name" value="TRYPSIN_DOM"/>
    <property type="match status" value="1"/>
</dbReference>
<gene>
    <name evidence="2" type="ORF">HPB48_016012</name>
</gene>
<accession>A0A9J6G382</accession>
<dbReference type="GO" id="GO:0004252">
    <property type="term" value="F:serine-type endopeptidase activity"/>
    <property type="evidence" value="ECO:0007669"/>
    <property type="project" value="InterPro"/>
</dbReference>
<dbReference type="VEuPathDB" id="VectorBase:HLOH_048608"/>
<comment type="caution">
    <text evidence="2">The sequence shown here is derived from an EMBL/GenBank/DDBJ whole genome shotgun (WGS) entry which is preliminary data.</text>
</comment>
<dbReference type="AlphaFoldDB" id="A0A9J6G382"/>
<feature type="domain" description="Peptidase S1" evidence="1">
    <location>
        <begin position="18"/>
        <end position="69"/>
    </location>
</feature>
<name>A0A9J6G382_HAELO</name>
<dbReference type="PANTHER" id="PTHR24258">
    <property type="entry name" value="SERINE PROTEASE-RELATED"/>
    <property type="match status" value="1"/>
</dbReference>
<evidence type="ECO:0000313" key="3">
    <source>
        <dbReference type="Proteomes" id="UP000821853"/>
    </source>
</evidence>
<dbReference type="Pfam" id="PF00089">
    <property type="entry name" value="Trypsin"/>
    <property type="match status" value="1"/>
</dbReference>
<reference evidence="2 3" key="1">
    <citation type="journal article" date="2020" name="Cell">
        <title>Large-Scale Comparative Analyses of Tick Genomes Elucidate Their Genetic Diversity and Vector Capacities.</title>
        <authorList>
            <consortium name="Tick Genome and Microbiome Consortium (TIGMIC)"/>
            <person name="Jia N."/>
            <person name="Wang J."/>
            <person name="Shi W."/>
            <person name="Du L."/>
            <person name="Sun Y."/>
            <person name="Zhan W."/>
            <person name="Jiang J.F."/>
            <person name="Wang Q."/>
            <person name="Zhang B."/>
            <person name="Ji P."/>
            <person name="Bell-Sakyi L."/>
            <person name="Cui X.M."/>
            <person name="Yuan T.T."/>
            <person name="Jiang B.G."/>
            <person name="Yang W.F."/>
            <person name="Lam T.T."/>
            <person name="Chang Q.C."/>
            <person name="Ding S.J."/>
            <person name="Wang X.J."/>
            <person name="Zhu J.G."/>
            <person name="Ruan X.D."/>
            <person name="Zhao L."/>
            <person name="Wei J.T."/>
            <person name="Ye R.Z."/>
            <person name="Que T.C."/>
            <person name="Du C.H."/>
            <person name="Zhou Y.H."/>
            <person name="Cheng J.X."/>
            <person name="Dai P.F."/>
            <person name="Guo W.B."/>
            <person name="Han X.H."/>
            <person name="Huang E.J."/>
            <person name="Li L.F."/>
            <person name="Wei W."/>
            <person name="Gao Y.C."/>
            <person name="Liu J.Z."/>
            <person name="Shao H.Z."/>
            <person name="Wang X."/>
            <person name="Wang C.C."/>
            <person name="Yang T.C."/>
            <person name="Huo Q.B."/>
            <person name="Li W."/>
            <person name="Chen H.Y."/>
            <person name="Chen S.E."/>
            <person name="Zhou L.G."/>
            <person name="Ni X.B."/>
            <person name="Tian J.H."/>
            <person name="Sheng Y."/>
            <person name="Liu T."/>
            <person name="Pan Y.S."/>
            <person name="Xia L.Y."/>
            <person name="Li J."/>
            <person name="Zhao F."/>
            <person name="Cao W.C."/>
        </authorList>
    </citation>
    <scope>NUCLEOTIDE SEQUENCE [LARGE SCALE GENOMIC DNA]</scope>
    <source>
        <strain evidence="2">HaeL-2018</strain>
    </source>
</reference>
<proteinExistence type="predicted"/>
<dbReference type="InterPro" id="IPR043504">
    <property type="entry name" value="Peptidase_S1_PA_chymotrypsin"/>
</dbReference>
<dbReference type="SUPFAM" id="SSF50494">
    <property type="entry name" value="Trypsin-like serine proteases"/>
    <property type="match status" value="1"/>
</dbReference>
<evidence type="ECO:0000313" key="2">
    <source>
        <dbReference type="EMBL" id="KAH9368976.1"/>
    </source>
</evidence>